<name>A0A9W6T744_CANBO</name>
<evidence type="ECO:0000313" key="3">
    <source>
        <dbReference type="Proteomes" id="UP001165120"/>
    </source>
</evidence>
<feature type="region of interest" description="Disordered" evidence="1">
    <location>
        <begin position="1"/>
        <end position="22"/>
    </location>
</feature>
<evidence type="ECO:0000313" key="2">
    <source>
        <dbReference type="EMBL" id="GME79846.1"/>
    </source>
</evidence>
<reference evidence="2" key="1">
    <citation type="submission" date="2023-04" db="EMBL/GenBank/DDBJ databases">
        <title>Candida boidinii NBRC 10035.</title>
        <authorList>
            <person name="Ichikawa N."/>
            <person name="Sato H."/>
            <person name="Tonouchi N."/>
        </authorList>
    </citation>
    <scope>NUCLEOTIDE SEQUENCE</scope>
    <source>
        <strain evidence="2">NBRC 10035</strain>
    </source>
</reference>
<keyword evidence="3" id="KW-1185">Reference proteome</keyword>
<dbReference type="EMBL" id="BSXN01003728">
    <property type="protein sequence ID" value="GME79846.1"/>
    <property type="molecule type" value="Genomic_DNA"/>
</dbReference>
<feature type="compositionally biased region" description="Acidic residues" evidence="1">
    <location>
        <begin position="35"/>
        <end position="44"/>
    </location>
</feature>
<comment type="caution">
    <text evidence="2">The sequence shown here is derived from an EMBL/GenBank/DDBJ whole genome shotgun (WGS) entry which is preliminary data.</text>
</comment>
<accession>A0A9W6T744</accession>
<proteinExistence type="predicted"/>
<protein>
    <submittedName>
        <fullName evidence="2">Unnamed protein product</fullName>
    </submittedName>
</protein>
<feature type="compositionally biased region" description="Acidic residues" evidence="1">
    <location>
        <begin position="56"/>
        <end position="66"/>
    </location>
</feature>
<organism evidence="2 3">
    <name type="scientific">Candida boidinii</name>
    <name type="common">Yeast</name>
    <dbReference type="NCBI Taxonomy" id="5477"/>
    <lineage>
        <taxon>Eukaryota</taxon>
        <taxon>Fungi</taxon>
        <taxon>Dikarya</taxon>
        <taxon>Ascomycota</taxon>
        <taxon>Saccharomycotina</taxon>
        <taxon>Pichiomycetes</taxon>
        <taxon>Pichiales</taxon>
        <taxon>Pichiaceae</taxon>
        <taxon>Ogataea</taxon>
        <taxon>Ogataea/Candida clade</taxon>
    </lineage>
</organism>
<sequence length="129" mass="14887">MKPRRIPTDEDNSGEPHQYDPDLLCDQYKAYVIGTDDEEDDEEPDFKSSSINYNEVTDEEPSEDEEVVDAEAEAVSSVDQEENDIEMADKLYDQYKDYVGGSSDEDEGEEVVLDKEIDYEQMLKKLKNR</sequence>
<feature type="region of interest" description="Disordered" evidence="1">
    <location>
        <begin position="34"/>
        <end position="66"/>
    </location>
</feature>
<dbReference type="AlphaFoldDB" id="A0A9W6T744"/>
<evidence type="ECO:0000256" key="1">
    <source>
        <dbReference type="SAM" id="MobiDB-lite"/>
    </source>
</evidence>
<gene>
    <name evidence="2" type="ORF">Cboi02_000624000</name>
</gene>
<dbReference type="Proteomes" id="UP001165120">
    <property type="component" value="Unassembled WGS sequence"/>
</dbReference>